<evidence type="ECO:0000256" key="1">
    <source>
        <dbReference type="SAM" id="MobiDB-lite"/>
    </source>
</evidence>
<dbReference type="Proteomes" id="UP001176471">
    <property type="component" value="Unassembled WGS sequence"/>
</dbReference>
<organism evidence="2 3">
    <name type="scientific">Sphingobium cyanobacteriorum</name>
    <dbReference type="NCBI Taxonomy" id="3063954"/>
    <lineage>
        <taxon>Bacteria</taxon>
        <taxon>Pseudomonadati</taxon>
        <taxon>Pseudomonadota</taxon>
        <taxon>Alphaproteobacteria</taxon>
        <taxon>Sphingomonadales</taxon>
        <taxon>Sphingomonadaceae</taxon>
        <taxon>Sphingobium</taxon>
    </lineage>
</organism>
<evidence type="ECO:0008006" key="4">
    <source>
        <dbReference type="Google" id="ProtNLM"/>
    </source>
</evidence>
<sequence>MTQHIKSSLGSIPSPREMMREKRPYLFSDSDVDRSVTLPKTNFEYHLETLTARKQEYEFEDFCRKIAEKELCPNLTIQTGPTGGGDGKTDAETYPVATEIAERWWIGTPSAGSERWAFAFSAKKDWKPKLESDIKKIAETSRAYDVVYFITNQFAADRDKAKLQDDLSKQYSFRVQILDRSWIVEKVYSNGHLAMAIDTLAIEGAQSEIIQKFGPNDAARLAELAELDKQITDASRYVDTRFQLASDCYRSAILARGLERPRSEVEARFEQAMRIADELGETLQAMRIRYNYAWTQFWWFEDLKKFLSLYDDVEERIKETTHSSDAKHLHTLWSLATSCIRNGRLKSTDIDIEQKRKNLVAILDPLAANTARPNNALEAKTYLTLMRLHESMSNRTQDGLDDCWKSLAEILEASKPLGSYPVELLESVLGELGAVIDSPEFDDVYTKLTEVISQRRSEGAAGEAHVKRAFQKLELENPYEAIRWFGRAEELLLKREYRDELTQALLGSSGAYSVVGLRWAARNRALAALDHTMQEFRESGEVEWAAWIAAKQLVWSELRLGRAPQALAAMILAKMLLSASAPAGELMEQAEEDLTLIEIAFGLLLLNLHPNQLDAIAKLHDSFEEYGLVIPGMATLFSLGQRQALRDEGYCPSEQTDQDIEDFLAGWISVPGADQMPDHTILLDQATVEFRSVVLGCSILLTSNADPISVGIAESLLGGLESFMATSDERDVMPHRETLRIVMRSGGDEIAVPEHRIVEETGASFVEVIYSLGFRQDSAEKIEKYRDWLQVVLIEIICHFAIVRDVESWLTKIAADERGFSRALVFSDMLTANSNVFGDKPPIHIADHLKADAREFAPLRTTPLIVRQVAKREVEGDPKFGTGDPSEPFTKPEDMKHSDRTVLSPIQMDLWNKAGWHGTAFMVHPQLPGPLLALHFRDADAARRIFEDWRERWGREGSDENVRISIITGVDQKEPFAYSMQVAPVFRTDLVQSGKTFLSLSRYMRLNAATPDNLNNFLVAYQKAGEFGLVPAITPAGRGFPEPMYDLIQPRRKLEVRPAWMIEENDPDLSVMQDGDDPFIPDGQIDPPVWRAMAQLKKMRKSVP</sequence>
<protein>
    <recommendedName>
        <fullName evidence="4">Tetratricopeptide repeat protein</fullName>
    </recommendedName>
</protein>
<evidence type="ECO:0000313" key="3">
    <source>
        <dbReference type="Proteomes" id="UP001176471"/>
    </source>
</evidence>
<name>A0ABT8ZIJ4_9SPHN</name>
<dbReference type="RefSeq" id="WP_304534881.1">
    <property type="nucleotide sequence ID" value="NZ_JAUQOM010000002.1"/>
</dbReference>
<feature type="region of interest" description="Disordered" evidence="1">
    <location>
        <begin position="876"/>
        <end position="898"/>
    </location>
</feature>
<reference evidence="2" key="1">
    <citation type="submission" date="2023-07" db="EMBL/GenBank/DDBJ databases">
        <title>Bacterial whole genome sequence for Sphingobium sp. HBC34.</title>
        <authorList>
            <person name="Le V."/>
            <person name="Ko S.-R."/>
            <person name="Ahn C.-Y."/>
            <person name="Oh H.-M."/>
        </authorList>
    </citation>
    <scope>NUCLEOTIDE SEQUENCE</scope>
    <source>
        <strain evidence="2">HBC34</strain>
    </source>
</reference>
<keyword evidence="3" id="KW-1185">Reference proteome</keyword>
<comment type="caution">
    <text evidence="2">The sequence shown here is derived from an EMBL/GenBank/DDBJ whole genome shotgun (WGS) entry which is preliminary data.</text>
</comment>
<dbReference type="EMBL" id="JAUQOM010000002">
    <property type="protein sequence ID" value="MDO7834360.1"/>
    <property type="molecule type" value="Genomic_DNA"/>
</dbReference>
<proteinExistence type="predicted"/>
<evidence type="ECO:0000313" key="2">
    <source>
        <dbReference type="EMBL" id="MDO7834360.1"/>
    </source>
</evidence>
<gene>
    <name evidence="2" type="ORF">Q4610_04815</name>
</gene>
<accession>A0ABT8ZIJ4</accession>